<evidence type="ECO:0000313" key="14">
    <source>
        <dbReference type="Proteomes" id="UP000182278"/>
    </source>
</evidence>
<evidence type="ECO:0000256" key="1">
    <source>
        <dbReference type="ARBA" id="ARBA00001946"/>
    </source>
</evidence>
<feature type="domain" description="Anthranilate synthase component I N-terminal" evidence="12">
    <location>
        <begin position="11"/>
        <end position="100"/>
    </location>
</feature>
<comment type="subunit">
    <text evidence="2">Heterotetramer consisting of two non-identical subunits: a beta subunit (TrpG) and a large alpha subunit (TrpE).</text>
</comment>
<dbReference type="GO" id="GO:0004049">
    <property type="term" value="F:anthranilate synthase activity"/>
    <property type="evidence" value="ECO:0007669"/>
    <property type="project" value="UniProtKB-EC"/>
</dbReference>
<evidence type="ECO:0000256" key="5">
    <source>
        <dbReference type="ARBA" id="ARBA00022679"/>
    </source>
</evidence>
<dbReference type="GO" id="GO:0009396">
    <property type="term" value="P:folic acid-containing compound biosynthetic process"/>
    <property type="evidence" value="ECO:0007669"/>
    <property type="project" value="InterPro"/>
</dbReference>
<proteinExistence type="predicted"/>
<dbReference type="PANTHER" id="PTHR11236:SF48">
    <property type="entry name" value="ISOCHORISMATE SYNTHASE MENF"/>
    <property type="match status" value="1"/>
</dbReference>
<dbReference type="EC" id="2.6.1.85" evidence="3"/>
<dbReference type="InterPro" id="IPR019999">
    <property type="entry name" value="Anth_synth_I-like"/>
</dbReference>
<evidence type="ECO:0000256" key="4">
    <source>
        <dbReference type="ARBA" id="ARBA00020653"/>
    </source>
</evidence>
<dbReference type="GO" id="GO:0046872">
    <property type="term" value="F:metal ion binding"/>
    <property type="evidence" value="ECO:0007669"/>
    <property type="project" value="UniProtKB-KW"/>
</dbReference>
<dbReference type="InterPro" id="IPR006805">
    <property type="entry name" value="Anth_synth_I_N"/>
</dbReference>
<dbReference type="GO" id="GO:0046820">
    <property type="term" value="F:4-amino-4-deoxychorismate synthase activity"/>
    <property type="evidence" value="ECO:0007669"/>
    <property type="project" value="UniProtKB-EC"/>
</dbReference>
<dbReference type="InterPro" id="IPR005802">
    <property type="entry name" value="ADC_synth_comp_1"/>
</dbReference>
<evidence type="ECO:0000259" key="12">
    <source>
        <dbReference type="Pfam" id="PF04715"/>
    </source>
</evidence>
<keyword evidence="5" id="KW-0808">Transferase</keyword>
<dbReference type="Pfam" id="PF00425">
    <property type="entry name" value="Chorismate_bind"/>
    <property type="match status" value="1"/>
</dbReference>
<evidence type="ECO:0000256" key="6">
    <source>
        <dbReference type="ARBA" id="ARBA00022723"/>
    </source>
</evidence>
<evidence type="ECO:0000256" key="3">
    <source>
        <dbReference type="ARBA" id="ARBA00013139"/>
    </source>
</evidence>
<sequence length="513" mass="57680">MKIFEVGKLNIKPVDVFERLFKDRPYPFLLESGIRHPVYGRYSIMGSGPFLRFKSKGRHIEINENGKTRHLEGNPFNILKGLLAKFCRASPATTPMDIGAIDRTPMESEPRWSDDSVGLRTIASETSGLRTVTSKAKALPYIGGAVGYFAYDLGAHIEKLPNIAKDDINLPDCYICFYHNCLIFDHIQNRAFIVGQDTDELISSLKNIENKPKKEIISHISSKQSGKSGGLTSNFTYSSYIKAINRAKHYISWGDIYQVNLSQRFVTQIETPPFELYKRLRRVNPAPFSAFLDYRDFAVVSSSPERFLKVQDGIVQTRPIKGTRPRGKTVAEDRKLGRELLKSEKDRAELVMIVDLERNDLGRVCKYGTVRVKELVALEKYPTVFHTVATVEGNLYKGKDAIDLLRATFPGGSITGAPKIRAMEIIEELEPTKRNIYTGAIGYLSFNGNMDLNIVIRTFIIKGNRAYFQVGGGIVADSNPEDEYQETLDKARALITALKGGQGEPERVFEECN</sequence>
<dbReference type="InterPro" id="IPR015890">
    <property type="entry name" value="Chorismate_C"/>
</dbReference>
<keyword evidence="6" id="KW-0479">Metal-binding</keyword>
<evidence type="ECO:0000256" key="9">
    <source>
        <dbReference type="ARBA" id="ARBA00025634"/>
    </source>
</evidence>
<protein>
    <recommendedName>
        <fullName evidence="4">Anthranilate synthase component 1</fullName>
        <ecNumber evidence="3">2.6.1.85</ecNumber>
    </recommendedName>
</protein>
<dbReference type="Gene3D" id="3.60.120.10">
    <property type="entry name" value="Anthranilate synthase"/>
    <property type="match status" value="1"/>
</dbReference>
<dbReference type="SUPFAM" id="SSF56322">
    <property type="entry name" value="ADC synthase"/>
    <property type="match status" value="1"/>
</dbReference>
<dbReference type="NCBIfam" id="TIGR00553">
    <property type="entry name" value="pabB"/>
    <property type="match status" value="1"/>
</dbReference>
<feature type="domain" description="Chorismate-utilising enzyme C-terminal" evidence="11">
    <location>
        <begin position="238"/>
        <end position="490"/>
    </location>
</feature>
<dbReference type="EMBL" id="MNUO01000078">
    <property type="protein sequence ID" value="OIN96798.1"/>
    <property type="molecule type" value="Genomic_DNA"/>
</dbReference>
<comment type="cofactor">
    <cofactor evidence="1">
        <name>Mg(2+)</name>
        <dbReference type="ChEBI" id="CHEBI:18420"/>
    </cofactor>
</comment>
<feature type="domain" description="Anthranilate synthase component I N-terminal" evidence="12">
    <location>
        <begin position="130"/>
        <end position="193"/>
    </location>
</feature>
<evidence type="ECO:0000313" key="13">
    <source>
        <dbReference type="EMBL" id="OIN96798.1"/>
    </source>
</evidence>
<dbReference type="InterPro" id="IPR005801">
    <property type="entry name" value="ADC_synthase"/>
</dbReference>
<comment type="catalytic activity">
    <reaction evidence="10">
        <text>chorismate + L-glutamine = anthranilate + pyruvate + L-glutamate + H(+)</text>
        <dbReference type="Rhea" id="RHEA:21732"/>
        <dbReference type="ChEBI" id="CHEBI:15361"/>
        <dbReference type="ChEBI" id="CHEBI:15378"/>
        <dbReference type="ChEBI" id="CHEBI:16567"/>
        <dbReference type="ChEBI" id="CHEBI:29748"/>
        <dbReference type="ChEBI" id="CHEBI:29985"/>
        <dbReference type="ChEBI" id="CHEBI:58359"/>
        <dbReference type="EC" id="4.1.3.27"/>
    </reaction>
</comment>
<reference evidence="13 14" key="1">
    <citation type="journal article" date="2016" name="Environ. Microbiol.">
        <title>Genomic resolution of a cold subsurface aquifer community provides metabolic insights for novel microbes adapted to high CO concentrations.</title>
        <authorList>
            <person name="Probst A.J."/>
            <person name="Castelle C.J."/>
            <person name="Singh A."/>
            <person name="Brown C.T."/>
            <person name="Anantharaman K."/>
            <person name="Sharon I."/>
            <person name="Hug L.A."/>
            <person name="Burstein D."/>
            <person name="Emerson J.B."/>
            <person name="Thomas B.C."/>
            <person name="Banfield J.F."/>
        </authorList>
    </citation>
    <scope>NUCLEOTIDE SEQUENCE [LARGE SCALE GENOMIC DNA]</scope>
    <source>
        <strain evidence="13">CG1_02_38_46</strain>
    </source>
</reference>
<dbReference type="Proteomes" id="UP000182278">
    <property type="component" value="Unassembled WGS sequence"/>
</dbReference>
<evidence type="ECO:0000259" key="11">
    <source>
        <dbReference type="Pfam" id="PF00425"/>
    </source>
</evidence>
<dbReference type="PANTHER" id="PTHR11236">
    <property type="entry name" value="AMINOBENZOATE/ANTHRANILATE SYNTHASE"/>
    <property type="match status" value="1"/>
</dbReference>
<comment type="caution">
    <text evidence="13">The sequence shown here is derived from an EMBL/GenBank/DDBJ whole genome shotgun (WGS) entry which is preliminary data.</text>
</comment>
<organism evidence="13 14">
    <name type="scientific">Candidatus Desantisbacteria bacterium CG1_02_38_46</name>
    <dbReference type="NCBI Taxonomy" id="1817893"/>
    <lineage>
        <taxon>Bacteria</taxon>
        <taxon>Candidatus Desantisiibacteriota</taxon>
    </lineage>
</organism>
<evidence type="ECO:0000256" key="7">
    <source>
        <dbReference type="ARBA" id="ARBA00022842"/>
    </source>
</evidence>
<name>A0A1J4SFD5_9BACT</name>
<evidence type="ECO:0000256" key="10">
    <source>
        <dbReference type="ARBA" id="ARBA00047683"/>
    </source>
</evidence>
<keyword evidence="7" id="KW-0460">Magnesium</keyword>
<gene>
    <name evidence="13" type="ORF">AUJ66_05260</name>
</gene>
<accession>A0A1J4SFD5</accession>
<comment type="function">
    <text evidence="9">Part of a heterotetrameric complex that catalyzes the two-step biosynthesis of anthranilate, an intermediate in the biosynthesis of L-tryptophan. In the first step, the glutamine-binding beta subunit (TrpG) of anthranilate synthase (AS) provides the glutamine amidotransferase activity which generates ammonia as a substrate that, along with chorismate, is used in the second step, catalyzed by the large alpha subunit of AS (TrpE) to produce anthranilate. In the absence of TrpG, TrpE can synthesize anthranilate directly from chorismate and high concentrations of ammonia.</text>
</comment>
<dbReference type="PRINTS" id="PR00095">
    <property type="entry name" value="ANTSNTHASEI"/>
</dbReference>
<evidence type="ECO:0000256" key="8">
    <source>
        <dbReference type="ARBA" id="ARBA00023239"/>
    </source>
</evidence>
<dbReference type="Pfam" id="PF04715">
    <property type="entry name" value="Anth_synt_I_N"/>
    <property type="match status" value="2"/>
</dbReference>
<keyword evidence="8" id="KW-0456">Lyase</keyword>
<dbReference type="GO" id="GO:0000162">
    <property type="term" value="P:L-tryptophan biosynthetic process"/>
    <property type="evidence" value="ECO:0007669"/>
    <property type="project" value="TreeGrafter"/>
</dbReference>
<evidence type="ECO:0000256" key="2">
    <source>
        <dbReference type="ARBA" id="ARBA00011575"/>
    </source>
</evidence>
<dbReference type="AlphaFoldDB" id="A0A1J4SFD5"/>
<dbReference type="STRING" id="1817893.AUJ66_05260"/>